<evidence type="ECO:0000313" key="1">
    <source>
        <dbReference type="EMBL" id="KAL3580773.1"/>
    </source>
</evidence>
<dbReference type="EMBL" id="RCHU02000009">
    <property type="protein sequence ID" value="KAL3580773.1"/>
    <property type="molecule type" value="Genomic_DNA"/>
</dbReference>
<gene>
    <name evidence="1" type="ORF">D5086_018608</name>
</gene>
<proteinExistence type="predicted"/>
<organism evidence="1 2">
    <name type="scientific">Populus alba</name>
    <name type="common">White poplar</name>
    <dbReference type="NCBI Taxonomy" id="43335"/>
    <lineage>
        <taxon>Eukaryota</taxon>
        <taxon>Viridiplantae</taxon>
        <taxon>Streptophyta</taxon>
        <taxon>Embryophyta</taxon>
        <taxon>Tracheophyta</taxon>
        <taxon>Spermatophyta</taxon>
        <taxon>Magnoliopsida</taxon>
        <taxon>eudicotyledons</taxon>
        <taxon>Gunneridae</taxon>
        <taxon>Pentapetalae</taxon>
        <taxon>rosids</taxon>
        <taxon>fabids</taxon>
        <taxon>Malpighiales</taxon>
        <taxon>Salicaceae</taxon>
        <taxon>Saliceae</taxon>
        <taxon>Populus</taxon>
    </lineage>
</organism>
<sequence>MFTEGIRRSELSAATTTKRSKTLNNVSVSMDDLTDDLLLEILLRLPSAKSAIRCMLVCKRWCSLIPTRSFITRFKTHHTNEKKKKICDYDAAYQCPLSVFITTEIEDPEDGIVLITPNDELEENLYTLEFLPKKEKYVSVKASCDDLLFCLASDENYTVTNQYICNPFTEKWLLLPPPPKRSSYTPRGLSAFSGLVCEPNSPVRDVQGQEYEPRFRVLEFTPISELDACMDVYCSETGKWNEVILSGRQYDSFLNVVSHDGKLHWYNGSDVVTYDPFDGGQTIFIDGSEIVLSRSDPWINRSECLGVCRGFLRCMRLEYAVVGGDDDNLSVWELKDYESRRMILTLKISFDNMIFKDPDLRHVSMSSMSMFAPEATAFHPNNKDVGVVLLDNLAVANISVLIQVQRLLDDNDGLKLSASERKQNLPSSPTSLAMILME</sequence>
<name>A0ACC4BSA4_POPAL</name>
<protein>
    <submittedName>
        <fullName evidence="1">Uncharacterized protein</fullName>
    </submittedName>
</protein>
<keyword evidence="2" id="KW-1185">Reference proteome</keyword>
<evidence type="ECO:0000313" key="2">
    <source>
        <dbReference type="Proteomes" id="UP000309997"/>
    </source>
</evidence>
<comment type="caution">
    <text evidence="1">The sequence shown here is derived from an EMBL/GenBank/DDBJ whole genome shotgun (WGS) entry which is preliminary data.</text>
</comment>
<accession>A0ACC4BSA4</accession>
<reference evidence="1 2" key="1">
    <citation type="journal article" date="2024" name="Plant Biotechnol. J.">
        <title>Genome and CRISPR/Cas9 system of a widespread forest tree (Populus alba) in the world.</title>
        <authorList>
            <person name="Liu Y.J."/>
            <person name="Jiang P.F."/>
            <person name="Han X.M."/>
            <person name="Li X.Y."/>
            <person name="Wang H.M."/>
            <person name="Wang Y.J."/>
            <person name="Wang X.X."/>
            <person name="Zeng Q.Y."/>
        </authorList>
    </citation>
    <scope>NUCLEOTIDE SEQUENCE [LARGE SCALE GENOMIC DNA]</scope>
    <source>
        <strain evidence="2">cv. PAL-ZL1</strain>
    </source>
</reference>
<dbReference type="Proteomes" id="UP000309997">
    <property type="component" value="Unassembled WGS sequence"/>
</dbReference>